<sequence>MKFIVLAILILTLPDLYIWFSFVRGNVGLVWKILYWVPLLATLMCIGFALMGVHQPLLLKLFFMLLLCIAIPKLLFTVVSLAGRGVGLLLPAAAKIGNWTGVAVSFVSIGIFIYGLTSGWKELVTKEITVTSADVPEAFNGYRLVQLSDIHIGTFIGNEEFVQRLVKEVNDLHPDLIVFTGDLVNSSADELDNFMEILPQLRAKDGVYSILGNHDYCEYHHYDTPDGARSNLREVIRRERGFGWDVLLNEHRFIHRGTDSIAIIGVENEGKPPFPSFADLPKAMKGVSDDVYKILLSHDPSHWRREVLPETDIQLTLSGHTHAMQLMIGNFSPAQWAYREWGGAYQEDKHMLYVSLGIGGTVPFRFGAWPEINVITLKRPE</sequence>
<evidence type="ECO:0000313" key="6">
    <source>
        <dbReference type="Proteomes" id="UP000651085"/>
    </source>
</evidence>
<gene>
    <name evidence="5" type="ORF">H8744_12430</name>
</gene>
<keyword evidence="2" id="KW-0378">Hydrolase</keyword>
<feature type="transmembrane region" description="Helical" evidence="3">
    <location>
        <begin position="96"/>
        <end position="116"/>
    </location>
</feature>
<keyword evidence="1" id="KW-0479">Metal-binding</keyword>
<dbReference type="AlphaFoldDB" id="A0A926F4H9"/>
<keyword evidence="6" id="KW-1185">Reference proteome</keyword>
<accession>A0A926F4H9</accession>
<dbReference type="EMBL" id="JACRTF010000001">
    <property type="protein sequence ID" value="MBC8594038.1"/>
    <property type="molecule type" value="Genomic_DNA"/>
</dbReference>
<evidence type="ECO:0000259" key="4">
    <source>
        <dbReference type="Pfam" id="PF00149"/>
    </source>
</evidence>
<dbReference type="GO" id="GO:0009245">
    <property type="term" value="P:lipid A biosynthetic process"/>
    <property type="evidence" value="ECO:0007669"/>
    <property type="project" value="TreeGrafter"/>
</dbReference>
<dbReference type="RefSeq" id="WP_262435142.1">
    <property type="nucleotide sequence ID" value="NZ_JACRTF010000001.1"/>
</dbReference>
<keyword evidence="3" id="KW-1133">Transmembrane helix</keyword>
<dbReference type="Proteomes" id="UP000651085">
    <property type="component" value="Unassembled WGS sequence"/>
</dbReference>
<feature type="transmembrane region" description="Helical" evidence="3">
    <location>
        <begin position="57"/>
        <end position="76"/>
    </location>
</feature>
<keyword evidence="3" id="KW-0812">Transmembrane</keyword>
<name>A0A926F4H9_9BACT</name>
<evidence type="ECO:0000256" key="3">
    <source>
        <dbReference type="SAM" id="Phobius"/>
    </source>
</evidence>
<dbReference type="PANTHER" id="PTHR31302:SF31">
    <property type="entry name" value="PHOSPHODIESTERASE YAEI"/>
    <property type="match status" value="1"/>
</dbReference>
<feature type="domain" description="Calcineurin-like phosphoesterase" evidence="4">
    <location>
        <begin position="143"/>
        <end position="323"/>
    </location>
</feature>
<dbReference type="PANTHER" id="PTHR31302">
    <property type="entry name" value="TRANSMEMBRANE PROTEIN WITH METALLOPHOSPHOESTERASE DOMAIN-RELATED"/>
    <property type="match status" value="1"/>
</dbReference>
<dbReference type="SUPFAM" id="SSF56300">
    <property type="entry name" value="Metallo-dependent phosphatases"/>
    <property type="match status" value="1"/>
</dbReference>
<evidence type="ECO:0000256" key="1">
    <source>
        <dbReference type="ARBA" id="ARBA00022723"/>
    </source>
</evidence>
<dbReference type="InterPro" id="IPR029052">
    <property type="entry name" value="Metallo-depent_PP-like"/>
</dbReference>
<dbReference type="GO" id="GO:0046872">
    <property type="term" value="F:metal ion binding"/>
    <property type="evidence" value="ECO:0007669"/>
    <property type="project" value="UniProtKB-KW"/>
</dbReference>
<dbReference type="InterPro" id="IPR051158">
    <property type="entry name" value="Metallophosphoesterase_sf"/>
</dbReference>
<reference evidence="5" key="1">
    <citation type="submission" date="2020-08" db="EMBL/GenBank/DDBJ databases">
        <title>Genome public.</title>
        <authorList>
            <person name="Liu C."/>
            <person name="Sun Q."/>
        </authorList>
    </citation>
    <scope>NUCLEOTIDE SEQUENCE</scope>
    <source>
        <strain evidence="5">N12</strain>
    </source>
</reference>
<protein>
    <submittedName>
        <fullName evidence="5">Metallophosphoesterase</fullName>
    </submittedName>
</protein>
<dbReference type="GO" id="GO:0008758">
    <property type="term" value="F:UDP-2,3-diacylglucosamine hydrolase activity"/>
    <property type="evidence" value="ECO:0007669"/>
    <property type="project" value="TreeGrafter"/>
</dbReference>
<keyword evidence="3" id="KW-0472">Membrane</keyword>
<evidence type="ECO:0000256" key="2">
    <source>
        <dbReference type="ARBA" id="ARBA00022801"/>
    </source>
</evidence>
<organism evidence="5 6">
    <name type="scientific">Jilunia laotingensis</name>
    <dbReference type="NCBI Taxonomy" id="2763675"/>
    <lineage>
        <taxon>Bacteria</taxon>
        <taxon>Pseudomonadati</taxon>
        <taxon>Bacteroidota</taxon>
        <taxon>Bacteroidia</taxon>
        <taxon>Bacteroidales</taxon>
        <taxon>Bacteroidaceae</taxon>
        <taxon>Jilunia</taxon>
    </lineage>
</organism>
<dbReference type="Gene3D" id="3.60.21.10">
    <property type="match status" value="1"/>
</dbReference>
<evidence type="ECO:0000313" key="5">
    <source>
        <dbReference type="EMBL" id="MBC8594038.1"/>
    </source>
</evidence>
<dbReference type="InterPro" id="IPR004843">
    <property type="entry name" value="Calcineurin-like_PHP"/>
</dbReference>
<comment type="caution">
    <text evidence="5">The sequence shown here is derived from an EMBL/GenBank/DDBJ whole genome shotgun (WGS) entry which is preliminary data.</text>
</comment>
<dbReference type="GO" id="GO:0016020">
    <property type="term" value="C:membrane"/>
    <property type="evidence" value="ECO:0007669"/>
    <property type="project" value="GOC"/>
</dbReference>
<dbReference type="Pfam" id="PF00149">
    <property type="entry name" value="Metallophos"/>
    <property type="match status" value="1"/>
</dbReference>
<proteinExistence type="predicted"/>
<feature type="transmembrane region" description="Helical" evidence="3">
    <location>
        <begin position="33"/>
        <end position="50"/>
    </location>
</feature>
<dbReference type="CDD" id="cd07385">
    <property type="entry name" value="MPP_YkuE_C"/>
    <property type="match status" value="1"/>
</dbReference>